<reference evidence="1 2" key="1">
    <citation type="submission" date="2016-12" db="EMBL/GenBank/DDBJ databases">
        <authorList>
            <person name="Song W.-J."/>
            <person name="Kurnit D.M."/>
        </authorList>
    </citation>
    <scope>NUCLEOTIDE SEQUENCE [LARGE SCALE GENOMIC DNA]</scope>
    <source>
        <strain evidence="1 2">175</strain>
    </source>
</reference>
<keyword evidence="2" id="KW-1185">Reference proteome</keyword>
<accession>A0A1Y6CSQ2</accession>
<dbReference type="AlphaFoldDB" id="A0A1Y6CSQ2"/>
<gene>
    <name evidence="1" type="ORF">SAMN02949497_0624</name>
</gene>
<dbReference type="EMBL" id="FXAM01000001">
    <property type="protein sequence ID" value="SMF93346.1"/>
    <property type="molecule type" value="Genomic_DNA"/>
</dbReference>
<sequence>MRKRSLLGAAWDWFKVEHSSRLLAKHRLIKRLDYEKFTAAPKPALNTVLGAEYRDLVDSIAWVNETTVRPSAEYHSLQGNPDRYDKGLIRISFREPILDGFSWTQRYAIKTTGMLLDSIYP</sequence>
<proteinExistence type="predicted"/>
<evidence type="ECO:0000313" key="1">
    <source>
        <dbReference type="EMBL" id="SMF93346.1"/>
    </source>
</evidence>
<name>A0A1Y6CSQ2_9GAMM</name>
<evidence type="ECO:0000313" key="2">
    <source>
        <dbReference type="Proteomes" id="UP000192923"/>
    </source>
</evidence>
<organism evidence="1 2">
    <name type="scientific">Methylomagnum ishizawai</name>
    <dbReference type="NCBI Taxonomy" id="1760988"/>
    <lineage>
        <taxon>Bacteria</taxon>
        <taxon>Pseudomonadati</taxon>
        <taxon>Pseudomonadota</taxon>
        <taxon>Gammaproteobacteria</taxon>
        <taxon>Methylococcales</taxon>
        <taxon>Methylococcaceae</taxon>
        <taxon>Methylomagnum</taxon>
    </lineage>
</organism>
<dbReference type="Proteomes" id="UP000192923">
    <property type="component" value="Unassembled WGS sequence"/>
</dbReference>
<protein>
    <submittedName>
        <fullName evidence="1">Uncharacterized protein</fullName>
    </submittedName>
</protein>